<protein>
    <submittedName>
        <fullName evidence="1">Uncharacterized protein</fullName>
    </submittedName>
</protein>
<gene>
    <name evidence="1" type="ORF">FBU59_000684</name>
</gene>
<name>A0ACC1JG71_9FUNG</name>
<accession>A0ACC1JG71</accession>
<proteinExistence type="predicted"/>
<evidence type="ECO:0000313" key="1">
    <source>
        <dbReference type="EMBL" id="KAJ1950432.1"/>
    </source>
</evidence>
<comment type="caution">
    <text evidence="1">The sequence shown here is derived from an EMBL/GenBank/DDBJ whole genome shotgun (WGS) entry which is preliminary data.</text>
</comment>
<sequence length="191" mass="23094">MPVNENSDLQFYHNMWVGEYLRPVCDFKEEHCSIVCNHHSTWDTLDRKTRCFARELKAYYKDTEFFIKLDDDAFVDYQYVMGLMEKYRGYDKPVYISDFILNIDWSSQVLNNTWYGNGKFYMFNRKLVDCMNPEILYDGHRNEDAVFGSMVHDGCGKVEQVREDDSKIWHREYRNKNKYIDLTAIKNYRKE</sequence>
<evidence type="ECO:0000313" key="2">
    <source>
        <dbReference type="Proteomes" id="UP001150603"/>
    </source>
</evidence>
<dbReference type="Proteomes" id="UP001150603">
    <property type="component" value="Unassembled WGS sequence"/>
</dbReference>
<reference evidence="1" key="1">
    <citation type="submission" date="2022-07" db="EMBL/GenBank/DDBJ databases">
        <title>Phylogenomic reconstructions and comparative analyses of Kickxellomycotina fungi.</title>
        <authorList>
            <person name="Reynolds N.K."/>
            <person name="Stajich J.E."/>
            <person name="Barry K."/>
            <person name="Grigoriev I.V."/>
            <person name="Crous P."/>
            <person name="Smith M.E."/>
        </authorList>
    </citation>
    <scope>NUCLEOTIDE SEQUENCE</scope>
    <source>
        <strain evidence="1">NRRL 5244</strain>
    </source>
</reference>
<organism evidence="1 2">
    <name type="scientific">Linderina macrospora</name>
    <dbReference type="NCBI Taxonomy" id="4868"/>
    <lineage>
        <taxon>Eukaryota</taxon>
        <taxon>Fungi</taxon>
        <taxon>Fungi incertae sedis</taxon>
        <taxon>Zoopagomycota</taxon>
        <taxon>Kickxellomycotina</taxon>
        <taxon>Kickxellomycetes</taxon>
        <taxon>Kickxellales</taxon>
        <taxon>Kickxellaceae</taxon>
        <taxon>Linderina</taxon>
    </lineage>
</organism>
<keyword evidence="2" id="KW-1185">Reference proteome</keyword>
<dbReference type="EMBL" id="JANBPW010000205">
    <property type="protein sequence ID" value="KAJ1950432.1"/>
    <property type="molecule type" value="Genomic_DNA"/>
</dbReference>